<protein>
    <submittedName>
        <fullName evidence="1">Uncharacterized protein</fullName>
    </submittedName>
</protein>
<sequence>MANIPWSIERNLERSLEQFLKTAVTGTTVFYKGVAQPIDIRVGNAPQDNWAMPVISIYADSELAPREFVGSNKRLTTYLMIIDVRALDGGMRSDLKDWLVSTINDGFTVYTYTPNALTPDSPTKVLLGKASIDFLSNTTIRNTQDLNIYEKYRQNISISVTISL</sequence>
<accession>A0A0F9CTU4</accession>
<dbReference type="AlphaFoldDB" id="A0A0F9CTU4"/>
<reference evidence="1" key="1">
    <citation type="journal article" date="2015" name="Nature">
        <title>Complex archaea that bridge the gap between prokaryotes and eukaryotes.</title>
        <authorList>
            <person name="Spang A."/>
            <person name="Saw J.H."/>
            <person name="Jorgensen S.L."/>
            <person name="Zaremba-Niedzwiedzka K."/>
            <person name="Martijn J."/>
            <person name="Lind A.E."/>
            <person name="van Eijk R."/>
            <person name="Schleper C."/>
            <person name="Guy L."/>
            <person name="Ettema T.J."/>
        </authorList>
    </citation>
    <scope>NUCLEOTIDE SEQUENCE</scope>
</reference>
<organism evidence="1">
    <name type="scientific">marine sediment metagenome</name>
    <dbReference type="NCBI Taxonomy" id="412755"/>
    <lineage>
        <taxon>unclassified sequences</taxon>
        <taxon>metagenomes</taxon>
        <taxon>ecological metagenomes</taxon>
    </lineage>
</organism>
<dbReference type="EMBL" id="LAZR01031763">
    <property type="protein sequence ID" value="KKL52803.1"/>
    <property type="molecule type" value="Genomic_DNA"/>
</dbReference>
<comment type="caution">
    <text evidence="1">The sequence shown here is derived from an EMBL/GenBank/DDBJ whole genome shotgun (WGS) entry which is preliminary data.</text>
</comment>
<evidence type="ECO:0000313" key="1">
    <source>
        <dbReference type="EMBL" id="KKL52803.1"/>
    </source>
</evidence>
<name>A0A0F9CTU4_9ZZZZ</name>
<proteinExistence type="predicted"/>
<gene>
    <name evidence="1" type="ORF">LCGC14_2281820</name>
</gene>